<reference evidence="2" key="2">
    <citation type="submission" date="2018-03" db="EMBL/GenBank/DDBJ databases">
        <title>The Triticum urartu genome reveals the dynamic nature of wheat genome evolution.</title>
        <authorList>
            <person name="Ling H."/>
            <person name="Ma B."/>
            <person name="Shi X."/>
            <person name="Liu H."/>
            <person name="Dong L."/>
            <person name="Sun H."/>
            <person name="Cao Y."/>
            <person name="Gao Q."/>
            <person name="Zheng S."/>
            <person name="Li Y."/>
            <person name="Yu Y."/>
            <person name="Du H."/>
            <person name="Qi M."/>
            <person name="Li Y."/>
            <person name="Yu H."/>
            <person name="Cui Y."/>
            <person name="Wang N."/>
            <person name="Chen C."/>
            <person name="Wu H."/>
            <person name="Zhao Y."/>
            <person name="Zhang J."/>
            <person name="Li Y."/>
            <person name="Zhou W."/>
            <person name="Zhang B."/>
            <person name="Hu W."/>
            <person name="Eijk M."/>
            <person name="Tang J."/>
            <person name="Witsenboer H."/>
            <person name="Zhao S."/>
            <person name="Li Z."/>
            <person name="Zhang A."/>
            <person name="Wang D."/>
            <person name="Liang C."/>
        </authorList>
    </citation>
    <scope>NUCLEOTIDE SEQUENCE [LARGE SCALE GENOMIC DNA]</scope>
    <source>
        <strain evidence="2">cv. G1812</strain>
    </source>
</reference>
<dbReference type="AlphaFoldDB" id="A0A8R7PSX0"/>
<proteinExistence type="predicted"/>
<reference evidence="2" key="3">
    <citation type="submission" date="2022-06" db="UniProtKB">
        <authorList>
            <consortium name="EnsemblPlants"/>
        </authorList>
    </citation>
    <scope>IDENTIFICATION</scope>
</reference>
<feature type="region of interest" description="Disordered" evidence="1">
    <location>
        <begin position="1"/>
        <end position="28"/>
    </location>
</feature>
<keyword evidence="3" id="KW-1185">Reference proteome</keyword>
<dbReference type="EnsemblPlants" id="TuG1812G0300002515.01.T01">
    <property type="protein sequence ID" value="TuG1812G0300002515.01.T01.cds308608"/>
    <property type="gene ID" value="TuG1812G0300002515.01"/>
</dbReference>
<evidence type="ECO:0000256" key="1">
    <source>
        <dbReference type="SAM" id="MobiDB-lite"/>
    </source>
</evidence>
<reference evidence="3" key="1">
    <citation type="journal article" date="2013" name="Nature">
        <title>Draft genome of the wheat A-genome progenitor Triticum urartu.</title>
        <authorList>
            <person name="Ling H.Q."/>
            <person name="Zhao S."/>
            <person name="Liu D."/>
            <person name="Wang J."/>
            <person name="Sun H."/>
            <person name="Zhang C."/>
            <person name="Fan H."/>
            <person name="Li D."/>
            <person name="Dong L."/>
            <person name="Tao Y."/>
            <person name="Gao C."/>
            <person name="Wu H."/>
            <person name="Li Y."/>
            <person name="Cui Y."/>
            <person name="Guo X."/>
            <person name="Zheng S."/>
            <person name="Wang B."/>
            <person name="Yu K."/>
            <person name="Liang Q."/>
            <person name="Yang W."/>
            <person name="Lou X."/>
            <person name="Chen J."/>
            <person name="Feng M."/>
            <person name="Jian J."/>
            <person name="Zhang X."/>
            <person name="Luo G."/>
            <person name="Jiang Y."/>
            <person name="Liu J."/>
            <person name="Wang Z."/>
            <person name="Sha Y."/>
            <person name="Zhang B."/>
            <person name="Wu H."/>
            <person name="Tang D."/>
            <person name="Shen Q."/>
            <person name="Xue P."/>
            <person name="Zou S."/>
            <person name="Wang X."/>
            <person name="Liu X."/>
            <person name="Wang F."/>
            <person name="Yang Y."/>
            <person name="An X."/>
            <person name="Dong Z."/>
            <person name="Zhang K."/>
            <person name="Zhang X."/>
            <person name="Luo M.C."/>
            <person name="Dvorak J."/>
            <person name="Tong Y."/>
            <person name="Wang J."/>
            <person name="Yang H."/>
            <person name="Li Z."/>
            <person name="Wang D."/>
            <person name="Zhang A."/>
            <person name="Wang J."/>
        </authorList>
    </citation>
    <scope>NUCLEOTIDE SEQUENCE</scope>
    <source>
        <strain evidence="3">cv. G1812</strain>
    </source>
</reference>
<gene>
    <name evidence="2" type="primary">LOC125543978</name>
</gene>
<sequence length="222" mass="24812">MGLLGSETGRLHRVHRRGGRRSRPLDDRRVAAGVEEARHGAVPDVRAVGREGSPDVAVHERDLLVGVARGHRELDAGGDGVGVGDVQRRQTERRHGEGRKLRVVNHVEHPQRYCSKEHQPHQHQRQPQATRAAPPAPAPPTARWRLHRLWSVHRRRRDATGHHGRRPRCPYTAAVRRAVGGPRCRHRDRLGGRPVRPVAHFLASAAFAWLGEGEGESKRDCG</sequence>
<dbReference type="Gramene" id="TuG1812G0300002515.01.T01">
    <property type="protein sequence ID" value="TuG1812G0300002515.01.T01.cds308608"/>
    <property type="gene ID" value="TuG1812G0300002515.01"/>
</dbReference>
<protein>
    <submittedName>
        <fullName evidence="2">Uncharacterized protein</fullName>
    </submittedName>
</protein>
<organism evidence="2 3">
    <name type="scientific">Triticum urartu</name>
    <name type="common">Red wild einkorn</name>
    <name type="synonym">Crithodium urartu</name>
    <dbReference type="NCBI Taxonomy" id="4572"/>
    <lineage>
        <taxon>Eukaryota</taxon>
        <taxon>Viridiplantae</taxon>
        <taxon>Streptophyta</taxon>
        <taxon>Embryophyta</taxon>
        <taxon>Tracheophyta</taxon>
        <taxon>Spermatophyta</taxon>
        <taxon>Magnoliopsida</taxon>
        <taxon>Liliopsida</taxon>
        <taxon>Poales</taxon>
        <taxon>Poaceae</taxon>
        <taxon>BOP clade</taxon>
        <taxon>Pooideae</taxon>
        <taxon>Triticodae</taxon>
        <taxon>Triticeae</taxon>
        <taxon>Triticinae</taxon>
        <taxon>Triticum</taxon>
    </lineage>
</organism>
<feature type="region of interest" description="Disordered" evidence="1">
    <location>
        <begin position="73"/>
        <end position="144"/>
    </location>
</feature>
<feature type="compositionally biased region" description="Basic and acidic residues" evidence="1">
    <location>
        <begin position="86"/>
        <end position="120"/>
    </location>
</feature>
<dbReference type="Proteomes" id="UP000015106">
    <property type="component" value="Chromosome 3"/>
</dbReference>
<accession>A0A8R7PSX0</accession>
<evidence type="ECO:0000313" key="2">
    <source>
        <dbReference type="EnsemblPlants" id="TuG1812G0300002515.01.T01.cds308608"/>
    </source>
</evidence>
<feature type="compositionally biased region" description="Basic residues" evidence="1">
    <location>
        <begin position="11"/>
        <end position="22"/>
    </location>
</feature>
<name>A0A8R7PSX0_TRIUA</name>
<evidence type="ECO:0000313" key="3">
    <source>
        <dbReference type="Proteomes" id="UP000015106"/>
    </source>
</evidence>